<dbReference type="PANTHER" id="PTHR45947">
    <property type="entry name" value="SULFOQUINOVOSYL TRANSFERASE SQD2"/>
    <property type="match status" value="1"/>
</dbReference>
<evidence type="ECO:0000313" key="3">
    <source>
        <dbReference type="EMBL" id="MBP1993981.1"/>
    </source>
</evidence>
<protein>
    <submittedName>
        <fullName evidence="3">Colanic acid biosynthesis glycosyl transferase WcaI</fullName>
    </submittedName>
</protein>
<dbReference type="Pfam" id="PF13579">
    <property type="entry name" value="Glyco_trans_4_4"/>
    <property type="match status" value="1"/>
</dbReference>
<dbReference type="GO" id="GO:0016740">
    <property type="term" value="F:transferase activity"/>
    <property type="evidence" value="ECO:0007669"/>
    <property type="project" value="UniProtKB-KW"/>
</dbReference>
<dbReference type="PANTHER" id="PTHR45947:SF3">
    <property type="entry name" value="SULFOQUINOVOSYL TRANSFERASE SQD2"/>
    <property type="match status" value="1"/>
</dbReference>
<dbReference type="InterPro" id="IPR001296">
    <property type="entry name" value="Glyco_trans_1"/>
</dbReference>
<dbReference type="Pfam" id="PF00534">
    <property type="entry name" value="Glycos_transf_1"/>
    <property type="match status" value="1"/>
</dbReference>
<evidence type="ECO:0000259" key="1">
    <source>
        <dbReference type="Pfam" id="PF00534"/>
    </source>
</evidence>
<organism evidence="3 4">
    <name type="scientific">Paenibacillus eucommiae</name>
    <dbReference type="NCBI Taxonomy" id="1355755"/>
    <lineage>
        <taxon>Bacteria</taxon>
        <taxon>Bacillati</taxon>
        <taxon>Bacillota</taxon>
        <taxon>Bacilli</taxon>
        <taxon>Bacillales</taxon>
        <taxon>Paenibacillaceae</taxon>
        <taxon>Paenibacillus</taxon>
    </lineage>
</organism>
<evidence type="ECO:0000259" key="2">
    <source>
        <dbReference type="Pfam" id="PF13579"/>
    </source>
</evidence>
<keyword evidence="4" id="KW-1185">Reference proteome</keyword>
<accession>A0ABS4J2B3</accession>
<keyword evidence="3" id="KW-0808">Transferase</keyword>
<name>A0ABS4J2B3_9BACL</name>
<dbReference type="NCBIfam" id="NF007640">
    <property type="entry name" value="PRK10307.1"/>
    <property type="match status" value="1"/>
</dbReference>
<sequence>MNVSRKTQKILLYSINFTPELTGIGKYNGEMVRWLTSQGYEVRVVTVPPYYPQWKVQSGYSAGKYRKEQIDGAEVWRCPVWVPRQASGLKRIMHLASFAVSSLPVMLVQMLWRPQLMLVVEPPLAISPAALILAKIFRIKAWLHVQDFEVDAAFDLGLLPKKKFLKAVITGMESKLMQGFNRVSTISQPMLSRLQSKRVPDKNLVYFPNWVDTTAIYPLPEQTSFRRELGLDQNDFIVLYSGNMGAKQGLEILLDAAEKLQPYKRIQFLLCGDGQVKETLIQLAAKRKLTNIRFLPLQPLDKLNELLNTADVHTLIQKQSISDLVMPSKLTGMLASGRPVIATAEEDTAVYNAIMEAEAGWLVPPGDAEGLAECLLRMCYSKSTCSKLGRQAREYAVRELSMESIMKDFEVSFSGMFDAGQTMHEERLLER</sequence>
<dbReference type="InterPro" id="IPR028098">
    <property type="entry name" value="Glyco_trans_4-like_N"/>
</dbReference>
<dbReference type="Gene3D" id="3.40.50.2000">
    <property type="entry name" value="Glycogen Phosphorylase B"/>
    <property type="match status" value="2"/>
</dbReference>
<gene>
    <name evidence="3" type="ORF">J2Z66_005607</name>
</gene>
<dbReference type="EMBL" id="JAGGLB010000022">
    <property type="protein sequence ID" value="MBP1993981.1"/>
    <property type="molecule type" value="Genomic_DNA"/>
</dbReference>
<proteinExistence type="predicted"/>
<dbReference type="SUPFAM" id="SSF53756">
    <property type="entry name" value="UDP-Glycosyltransferase/glycogen phosphorylase"/>
    <property type="match status" value="1"/>
</dbReference>
<dbReference type="InterPro" id="IPR050194">
    <property type="entry name" value="Glycosyltransferase_grp1"/>
</dbReference>
<feature type="domain" description="Glycosyl transferase family 1" evidence="1">
    <location>
        <begin position="223"/>
        <end position="394"/>
    </location>
</feature>
<dbReference type="Proteomes" id="UP001519287">
    <property type="component" value="Unassembled WGS sequence"/>
</dbReference>
<comment type="caution">
    <text evidence="3">The sequence shown here is derived from an EMBL/GenBank/DDBJ whole genome shotgun (WGS) entry which is preliminary data.</text>
</comment>
<reference evidence="3 4" key="1">
    <citation type="submission" date="2021-03" db="EMBL/GenBank/DDBJ databases">
        <title>Genomic Encyclopedia of Type Strains, Phase IV (KMG-IV): sequencing the most valuable type-strain genomes for metagenomic binning, comparative biology and taxonomic classification.</title>
        <authorList>
            <person name="Goeker M."/>
        </authorList>
    </citation>
    <scope>NUCLEOTIDE SEQUENCE [LARGE SCALE GENOMIC DNA]</scope>
    <source>
        <strain evidence="3 4">DSM 26048</strain>
    </source>
</reference>
<feature type="domain" description="Glycosyltransferase subfamily 4-like N-terminal" evidence="2">
    <location>
        <begin position="22"/>
        <end position="210"/>
    </location>
</feature>
<dbReference type="CDD" id="cd03794">
    <property type="entry name" value="GT4_WbuB-like"/>
    <property type="match status" value="1"/>
</dbReference>
<dbReference type="RefSeq" id="WP_209975848.1">
    <property type="nucleotide sequence ID" value="NZ_JAGGLB010000022.1"/>
</dbReference>
<evidence type="ECO:0000313" key="4">
    <source>
        <dbReference type="Proteomes" id="UP001519287"/>
    </source>
</evidence>